<accession>A0A444UMS7</accession>
<feature type="region of interest" description="Disordered" evidence="15">
    <location>
        <begin position="152"/>
        <end position="171"/>
    </location>
</feature>
<dbReference type="Proteomes" id="UP000289886">
    <property type="component" value="Unassembled WGS sequence"/>
</dbReference>
<keyword evidence="4" id="KW-0217">Developmental protein</keyword>
<keyword evidence="9 14" id="KW-0175">Coiled coil</keyword>
<evidence type="ECO:0000256" key="1">
    <source>
        <dbReference type="ARBA" id="ARBA00004204"/>
    </source>
</evidence>
<evidence type="ECO:0000256" key="15">
    <source>
        <dbReference type="SAM" id="MobiDB-lite"/>
    </source>
</evidence>
<reference evidence="16 17" key="1">
    <citation type="submission" date="2019-01" db="EMBL/GenBank/DDBJ databases">
        <title>Draft Genome and Complete Hox-Cluster Characterization of the Sterlet Sturgeon (Acipenser ruthenus).</title>
        <authorList>
            <person name="Wei Q."/>
        </authorList>
    </citation>
    <scope>NUCLEOTIDE SEQUENCE [LARGE SCALE GENOMIC DNA]</scope>
    <source>
        <strain evidence="16">WHYD16114868_AA</strain>
        <tissue evidence="16">Blood</tissue>
    </source>
</reference>
<feature type="region of interest" description="Disordered" evidence="15">
    <location>
        <begin position="231"/>
        <end position="266"/>
    </location>
</feature>
<evidence type="ECO:0000256" key="9">
    <source>
        <dbReference type="ARBA" id="ARBA00023054"/>
    </source>
</evidence>
<proteinExistence type="inferred from homology"/>
<keyword evidence="5" id="KW-0963">Cytoplasm</keyword>
<comment type="caution">
    <text evidence="16">The sequence shown here is derived from an EMBL/GenBank/DDBJ whole genome shotgun (WGS) entry which is preliminary data.</text>
</comment>
<organism evidence="16 17">
    <name type="scientific">Acipenser ruthenus</name>
    <name type="common">Sterlet sturgeon</name>
    <dbReference type="NCBI Taxonomy" id="7906"/>
    <lineage>
        <taxon>Eukaryota</taxon>
        <taxon>Metazoa</taxon>
        <taxon>Chordata</taxon>
        <taxon>Craniata</taxon>
        <taxon>Vertebrata</taxon>
        <taxon>Euteleostomi</taxon>
        <taxon>Actinopterygii</taxon>
        <taxon>Chondrostei</taxon>
        <taxon>Acipenseriformes</taxon>
        <taxon>Acipenseridae</taxon>
        <taxon>Acipenser</taxon>
    </lineage>
</organism>
<feature type="region of interest" description="Disordered" evidence="15">
    <location>
        <begin position="280"/>
        <end position="319"/>
    </location>
</feature>
<evidence type="ECO:0000256" key="5">
    <source>
        <dbReference type="ARBA" id="ARBA00022490"/>
    </source>
</evidence>
<keyword evidence="8" id="KW-0805">Transcription regulation</keyword>
<dbReference type="GO" id="GO:0030017">
    <property type="term" value="C:sarcomere"/>
    <property type="evidence" value="ECO:0007669"/>
    <property type="project" value="UniProtKB-SubCell"/>
</dbReference>
<comment type="similarity">
    <text evidence="3">Belongs to the CAVIN family.</text>
</comment>
<dbReference type="PANTHER" id="PTHR15240">
    <property type="entry name" value="CAVIN"/>
    <property type="match status" value="1"/>
</dbReference>
<feature type="coiled-coil region" evidence="14">
    <location>
        <begin position="100"/>
        <end position="127"/>
    </location>
</feature>
<evidence type="ECO:0000313" key="16">
    <source>
        <dbReference type="EMBL" id="RXM36486.1"/>
    </source>
</evidence>
<name>A0A444UMS7_ACIRT</name>
<keyword evidence="12" id="KW-0804">Transcription</keyword>
<comment type="subcellular location">
    <subcellularLocation>
        <location evidence="1">Cytoplasm</location>
        <location evidence="1">Myofibril</location>
        <location evidence="1">Sarcomere</location>
    </subcellularLocation>
    <subcellularLocation>
        <location evidence="2">Membrane</location>
        <location evidence="2">Caveola</location>
    </subcellularLocation>
</comment>
<keyword evidence="7" id="KW-0221">Differentiation</keyword>
<feature type="compositionally biased region" description="Basic and acidic residues" evidence="15">
    <location>
        <begin position="231"/>
        <end position="262"/>
    </location>
</feature>
<evidence type="ECO:0000256" key="6">
    <source>
        <dbReference type="ARBA" id="ARBA00022541"/>
    </source>
</evidence>
<dbReference type="Pfam" id="PF15237">
    <property type="entry name" value="PTRF_SDPR"/>
    <property type="match status" value="1"/>
</dbReference>
<keyword evidence="6" id="KW-0517">Myogenesis</keyword>
<dbReference type="PANTHER" id="PTHR15240:SF4">
    <property type="entry name" value="CAVEOLAE-ASSOCIATED PROTEIN 4"/>
    <property type="match status" value="1"/>
</dbReference>
<keyword evidence="17" id="KW-1185">Reference proteome</keyword>
<evidence type="ECO:0000313" key="17">
    <source>
        <dbReference type="Proteomes" id="UP000289886"/>
    </source>
</evidence>
<keyword evidence="11" id="KW-0010">Activator</keyword>
<dbReference type="GO" id="GO:0030154">
    <property type="term" value="P:cell differentiation"/>
    <property type="evidence" value="ECO:0007669"/>
    <property type="project" value="UniProtKB-KW"/>
</dbReference>
<sequence length="377" mass="41769">MDQHEFQTVMSDKLEVTGAGEDEAGAPISALTILALLERVAGIIDNVQACQQRMEERQLDLENSMKTIQIDILKMAKDHSTTGTTVDKLLEKTRKVSSNVKDVRQRVEKQNARVKKVEATQEELLTRNKFRVVIYQGETEIPSVAITKTPKGGSVRNAIEPETNDPPPDLSSDEEYMVVEEADSSTAARLKKSGMRRIDSIKKAFSKENMVKTKQNLGTKVNHISTRIVTPERREKIQQSKERIKQSGERMKQSGERLKESISKAAPTKESFKFTIKKDKERTVAEGQEGNQGALAEQAAAEAGASAQPPKASRKTSLDVTYTEVVTEVKQESSTTKVAVPHREDGKLIYTETIVAAVEDNKGEQAEAAVMDMKQPS</sequence>
<dbReference type="EMBL" id="SCEB01214225">
    <property type="protein sequence ID" value="RXM36486.1"/>
    <property type="molecule type" value="Genomic_DNA"/>
</dbReference>
<protein>
    <recommendedName>
        <fullName evidence="13">Muscle-restricted coiled-coil protein</fullName>
    </recommendedName>
</protein>
<dbReference type="GO" id="GO:0005901">
    <property type="term" value="C:caveola"/>
    <property type="evidence" value="ECO:0007669"/>
    <property type="project" value="UniProtKB-SubCell"/>
</dbReference>
<evidence type="ECO:0000256" key="4">
    <source>
        <dbReference type="ARBA" id="ARBA00022473"/>
    </source>
</evidence>
<evidence type="ECO:0000256" key="11">
    <source>
        <dbReference type="ARBA" id="ARBA00023159"/>
    </source>
</evidence>
<gene>
    <name evidence="16" type="ORF">EOD39_11765</name>
</gene>
<evidence type="ECO:0000256" key="2">
    <source>
        <dbReference type="ARBA" id="ARBA00004345"/>
    </source>
</evidence>
<dbReference type="GO" id="GO:0007517">
    <property type="term" value="P:muscle organ development"/>
    <property type="evidence" value="ECO:0007669"/>
    <property type="project" value="UniProtKB-KW"/>
</dbReference>
<evidence type="ECO:0000256" key="12">
    <source>
        <dbReference type="ARBA" id="ARBA00023163"/>
    </source>
</evidence>
<dbReference type="GO" id="GO:0010468">
    <property type="term" value="P:regulation of gene expression"/>
    <property type="evidence" value="ECO:0007669"/>
    <property type="project" value="TreeGrafter"/>
</dbReference>
<evidence type="ECO:0000256" key="7">
    <source>
        <dbReference type="ARBA" id="ARBA00022782"/>
    </source>
</evidence>
<evidence type="ECO:0000256" key="8">
    <source>
        <dbReference type="ARBA" id="ARBA00023015"/>
    </source>
</evidence>
<evidence type="ECO:0000256" key="10">
    <source>
        <dbReference type="ARBA" id="ARBA00023136"/>
    </source>
</evidence>
<evidence type="ECO:0000256" key="13">
    <source>
        <dbReference type="ARBA" id="ARBA00030534"/>
    </source>
</evidence>
<evidence type="ECO:0000256" key="14">
    <source>
        <dbReference type="SAM" id="Coils"/>
    </source>
</evidence>
<feature type="compositionally biased region" description="Low complexity" evidence="15">
    <location>
        <begin position="285"/>
        <end position="308"/>
    </location>
</feature>
<dbReference type="InterPro" id="IPR026752">
    <property type="entry name" value="Cavin_fam"/>
</dbReference>
<evidence type="ECO:0000256" key="3">
    <source>
        <dbReference type="ARBA" id="ARBA00008836"/>
    </source>
</evidence>
<keyword evidence="10" id="KW-0472">Membrane</keyword>
<dbReference type="AlphaFoldDB" id="A0A444UMS7"/>